<evidence type="ECO:0000256" key="1">
    <source>
        <dbReference type="ARBA" id="ARBA00022723"/>
    </source>
</evidence>
<keyword evidence="1" id="KW-0479">Metal-binding</keyword>
<dbReference type="AlphaFoldDB" id="A0A2Z7CQM6"/>
<feature type="domain" description="SWIM-type" evidence="5">
    <location>
        <begin position="666"/>
        <end position="698"/>
    </location>
</feature>
<dbReference type="InterPro" id="IPR036770">
    <property type="entry name" value="Ankyrin_rpt-contain_sf"/>
</dbReference>
<keyword evidence="3" id="KW-0862">Zinc</keyword>
<dbReference type="Pfam" id="PF10551">
    <property type="entry name" value="MULE"/>
    <property type="match status" value="1"/>
</dbReference>
<dbReference type="Pfam" id="PF04434">
    <property type="entry name" value="SWIM"/>
    <property type="match status" value="1"/>
</dbReference>
<dbReference type="SUPFAM" id="SSF48403">
    <property type="entry name" value="Ankyrin repeat"/>
    <property type="match status" value="1"/>
</dbReference>
<dbReference type="InterPro" id="IPR018289">
    <property type="entry name" value="MULE_transposase_dom"/>
</dbReference>
<keyword evidence="2 4" id="KW-0863">Zinc-finger</keyword>
<evidence type="ECO:0000256" key="2">
    <source>
        <dbReference type="ARBA" id="ARBA00022771"/>
    </source>
</evidence>
<proteinExistence type="predicted"/>
<organism evidence="6 7">
    <name type="scientific">Dorcoceras hygrometricum</name>
    <dbReference type="NCBI Taxonomy" id="472368"/>
    <lineage>
        <taxon>Eukaryota</taxon>
        <taxon>Viridiplantae</taxon>
        <taxon>Streptophyta</taxon>
        <taxon>Embryophyta</taxon>
        <taxon>Tracheophyta</taxon>
        <taxon>Spermatophyta</taxon>
        <taxon>Magnoliopsida</taxon>
        <taxon>eudicotyledons</taxon>
        <taxon>Gunneridae</taxon>
        <taxon>Pentapetalae</taxon>
        <taxon>asterids</taxon>
        <taxon>lamiids</taxon>
        <taxon>Lamiales</taxon>
        <taxon>Gesneriaceae</taxon>
        <taxon>Didymocarpoideae</taxon>
        <taxon>Trichosporeae</taxon>
        <taxon>Loxocarpinae</taxon>
        <taxon>Dorcoceras</taxon>
    </lineage>
</organism>
<keyword evidence="7" id="KW-1185">Reference proteome</keyword>
<evidence type="ECO:0000313" key="7">
    <source>
        <dbReference type="Proteomes" id="UP000250235"/>
    </source>
</evidence>
<sequence length="703" mass="79061">MNNVTEQENDVEEDIGVGVGHLDDVEHIITQSDELNIGVGVGHLDDVEHIITQSDELNIGVGVGHLDDVEHIITQSDELNIGVGVGHLDDVEHILTQPDELNIGVGVGHLDDVEHILTQPDELNIGVGVGHLDDVEHILTQPDELNIGVGVGHLDDVEHILTQPDELNIGVGVGHLDDVEHILTQPDELNIGVGVGHLDDVEHIVTQPDELNVRPSGDTFSFTDGSNLYVGQEFQSKAAVQKELSKIALNPLLNSKMSSHLRLYMPFGALIKVVHGESGLRKLETPIFLRFVRIATHTCDLTGRRTRQRQASSSVVCDMLVENFEGQQVTPNPKSIMTMMRNRGVEITYYKAWKGKQLAHDIFRGDPEQSFAILPSYLSMVEKMNPGSITDLVLDEDSRFKYMFLAFGACVKGYRCMRKVVTIDGTWLKGKYDGVLLVASAQDGDFHQYPLAWGVVDVESTASWSWFLSKLLYVVPDEEELMIISDRNPGIIAAVSGVYHNAHHGHCIWHLSQNMKLRCKKKGCTEMFMHLAKIYKQSEFDIEYERFKKRYPEAGKFLDDCGSLDRWTRAYSPSSRYNIMTTNGVESINARLRDERQLPIVALLESLQRLTTSWFARYRNASIVATTKFTPAVESILRDRYNAARGYQVVELIRREFEIWYSAHTFIVDLESKRCSCREFDIDRIPCSHAIAASCLSNFDFYS</sequence>
<dbReference type="EMBL" id="KQ993062">
    <property type="protein sequence ID" value="KZV49372.1"/>
    <property type="molecule type" value="Genomic_DNA"/>
</dbReference>
<dbReference type="OrthoDB" id="913651at2759"/>
<dbReference type="InterPro" id="IPR007527">
    <property type="entry name" value="Znf_SWIM"/>
</dbReference>
<evidence type="ECO:0000259" key="5">
    <source>
        <dbReference type="PROSITE" id="PS50966"/>
    </source>
</evidence>
<reference evidence="6 7" key="1">
    <citation type="journal article" date="2015" name="Proc. Natl. Acad. Sci. U.S.A.">
        <title>The resurrection genome of Boea hygrometrica: A blueprint for survival of dehydration.</title>
        <authorList>
            <person name="Xiao L."/>
            <person name="Yang G."/>
            <person name="Zhang L."/>
            <person name="Yang X."/>
            <person name="Zhao S."/>
            <person name="Ji Z."/>
            <person name="Zhou Q."/>
            <person name="Hu M."/>
            <person name="Wang Y."/>
            <person name="Chen M."/>
            <person name="Xu Y."/>
            <person name="Jin H."/>
            <person name="Xiao X."/>
            <person name="Hu G."/>
            <person name="Bao F."/>
            <person name="Hu Y."/>
            <person name="Wan P."/>
            <person name="Li L."/>
            <person name="Deng X."/>
            <person name="Kuang T."/>
            <person name="Xiang C."/>
            <person name="Zhu J.K."/>
            <person name="Oliver M.J."/>
            <person name="He Y."/>
        </authorList>
    </citation>
    <scope>NUCLEOTIDE SEQUENCE [LARGE SCALE GENOMIC DNA]</scope>
    <source>
        <strain evidence="7">cv. XS01</strain>
    </source>
</reference>
<name>A0A2Z7CQM6_9LAMI</name>
<evidence type="ECO:0000313" key="6">
    <source>
        <dbReference type="EMBL" id="KZV49372.1"/>
    </source>
</evidence>
<dbReference type="InterPro" id="IPR006564">
    <property type="entry name" value="Znf_PMZ"/>
</dbReference>
<gene>
    <name evidence="6" type="ORF">F511_10912</name>
</gene>
<dbReference type="GO" id="GO:0008270">
    <property type="term" value="F:zinc ion binding"/>
    <property type="evidence" value="ECO:0007669"/>
    <property type="project" value="UniProtKB-KW"/>
</dbReference>
<dbReference type="PANTHER" id="PTHR31973">
    <property type="entry name" value="POLYPROTEIN, PUTATIVE-RELATED"/>
    <property type="match status" value="1"/>
</dbReference>
<protein>
    <recommendedName>
        <fullName evidence="5">SWIM-type domain-containing protein</fullName>
    </recommendedName>
</protein>
<evidence type="ECO:0000256" key="3">
    <source>
        <dbReference type="ARBA" id="ARBA00022833"/>
    </source>
</evidence>
<evidence type="ECO:0000256" key="4">
    <source>
        <dbReference type="PROSITE-ProRule" id="PRU00325"/>
    </source>
</evidence>
<dbReference type="Proteomes" id="UP000250235">
    <property type="component" value="Unassembled WGS sequence"/>
</dbReference>
<dbReference type="SMART" id="SM00575">
    <property type="entry name" value="ZnF_PMZ"/>
    <property type="match status" value="1"/>
</dbReference>
<dbReference type="PROSITE" id="PS50966">
    <property type="entry name" value="ZF_SWIM"/>
    <property type="match status" value="1"/>
</dbReference>
<dbReference type="PANTHER" id="PTHR31973:SF187">
    <property type="entry name" value="MUTATOR TRANSPOSASE MUDRA PROTEIN"/>
    <property type="match status" value="1"/>
</dbReference>
<accession>A0A2Z7CQM6</accession>